<dbReference type="EMBL" id="BPQB01000142">
    <property type="protein sequence ID" value="GJF00247.1"/>
    <property type="molecule type" value="Genomic_DNA"/>
</dbReference>
<dbReference type="AlphaFoldDB" id="A0A9P3GST7"/>
<reference evidence="2 3" key="1">
    <citation type="submission" date="2021-08" db="EMBL/GenBank/DDBJ databases">
        <title>Draft Genome Sequence of Phanerochaete sordida strain YK-624.</title>
        <authorList>
            <person name="Mori T."/>
            <person name="Dohra H."/>
            <person name="Suzuki T."/>
            <person name="Kawagishi H."/>
            <person name="Hirai H."/>
        </authorList>
    </citation>
    <scope>NUCLEOTIDE SEQUENCE [LARGE SCALE GENOMIC DNA]</scope>
    <source>
        <strain evidence="2 3">YK-624</strain>
    </source>
</reference>
<evidence type="ECO:0000313" key="2">
    <source>
        <dbReference type="EMBL" id="GJF00247.1"/>
    </source>
</evidence>
<evidence type="ECO:0000256" key="1">
    <source>
        <dbReference type="SAM" id="MobiDB-lite"/>
    </source>
</evidence>
<protein>
    <submittedName>
        <fullName evidence="2">Uncharacterized protein</fullName>
    </submittedName>
</protein>
<dbReference type="Proteomes" id="UP000703269">
    <property type="component" value="Unassembled WGS sequence"/>
</dbReference>
<accession>A0A9P3GST7</accession>
<organism evidence="2 3">
    <name type="scientific">Phanerochaete sordida</name>
    <dbReference type="NCBI Taxonomy" id="48140"/>
    <lineage>
        <taxon>Eukaryota</taxon>
        <taxon>Fungi</taxon>
        <taxon>Dikarya</taxon>
        <taxon>Basidiomycota</taxon>
        <taxon>Agaricomycotina</taxon>
        <taxon>Agaricomycetes</taxon>
        <taxon>Polyporales</taxon>
        <taxon>Phanerochaetaceae</taxon>
        <taxon>Phanerochaete</taxon>
    </lineage>
</organism>
<feature type="region of interest" description="Disordered" evidence="1">
    <location>
        <begin position="53"/>
        <end position="138"/>
    </location>
</feature>
<name>A0A9P3GST7_9APHY</name>
<proteinExistence type="predicted"/>
<comment type="caution">
    <text evidence="2">The sequence shown here is derived from an EMBL/GenBank/DDBJ whole genome shotgun (WGS) entry which is preliminary data.</text>
</comment>
<evidence type="ECO:0000313" key="3">
    <source>
        <dbReference type="Proteomes" id="UP000703269"/>
    </source>
</evidence>
<sequence>MPVAQPAEVPVVVRSLGFGGVEHGILGIPRPSARRYRKLSVSLAVKCSVPWTRPSYPRSAPPVPPPALHSSHSDVSRSQGPYSGRPTSCWRRSRARPATGRLCDTSLLQTRSPYLRKGPPQAMLGTLDVESTDARASL</sequence>
<keyword evidence="3" id="KW-1185">Reference proteome</keyword>
<gene>
    <name evidence="2" type="ORF">PsYK624_165290</name>
</gene>